<reference evidence="17 18" key="1">
    <citation type="submission" date="2016-10" db="EMBL/GenBank/DDBJ databases">
        <authorList>
            <person name="de Groot N.N."/>
        </authorList>
    </citation>
    <scope>NUCLEOTIDE SEQUENCE [LARGE SCALE GENOMIC DNA]</scope>
    <source>
        <strain evidence="17 18">DSM 23581</strain>
    </source>
</reference>
<dbReference type="FunFam" id="3.30.2010.10:FF:000002">
    <property type="entry name" value="CAAX prenyl protease"/>
    <property type="match status" value="1"/>
</dbReference>
<keyword evidence="7 12" id="KW-0862">Zinc</keyword>
<feature type="transmembrane region" description="Helical" evidence="14">
    <location>
        <begin position="100"/>
        <end position="127"/>
    </location>
</feature>
<evidence type="ECO:0000256" key="3">
    <source>
        <dbReference type="ARBA" id="ARBA00022692"/>
    </source>
</evidence>
<evidence type="ECO:0000259" key="16">
    <source>
        <dbReference type="Pfam" id="PF16491"/>
    </source>
</evidence>
<feature type="active site" description="Proton donor" evidence="11">
    <location>
        <position position="358"/>
    </location>
</feature>
<evidence type="ECO:0000256" key="9">
    <source>
        <dbReference type="ARBA" id="ARBA00023049"/>
    </source>
</evidence>
<evidence type="ECO:0000256" key="14">
    <source>
        <dbReference type="SAM" id="Phobius"/>
    </source>
</evidence>
<feature type="binding site" evidence="12">
    <location>
        <position position="276"/>
    </location>
    <ligand>
        <name>Zn(2+)</name>
        <dbReference type="ChEBI" id="CHEBI:29105"/>
        <note>catalytic</note>
    </ligand>
</feature>
<feature type="active site" evidence="11">
    <location>
        <position position="277"/>
    </location>
</feature>
<comment type="cofactor">
    <cofactor evidence="12 13">
        <name>Zn(2+)</name>
        <dbReference type="ChEBI" id="CHEBI:29105"/>
    </cofactor>
    <text evidence="12 13">Binds 1 zinc ion per subunit.</text>
</comment>
<evidence type="ECO:0000256" key="1">
    <source>
        <dbReference type="ARBA" id="ARBA00004477"/>
    </source>
</evidence>
<keyword evidence="2 13" id="KW-0645">Protease</keyword>
<dbReference type="GO" id="GO:0004222">
    <property type="term" value="F:metalloendopeptidase activity"/>
    <property type="evidence" value="ECO:0007669"/>
    <property type="project" value="InterPro"/>
</dbReference>
<sequence>MTSDFIFYLIVGLILADFLFDLYVSLLNAKHFNDPVPEILSDVYDDKEYEKSQAYKRQQLYFGLINSGFSLLLILSFIFLNGFEWLHHFSSSQFNHPILISLVFFGVLFGASFIINLPFSYYQTFVIEEKFGFNRSTKKVFWLDQLKSIALTIIVGGLVLALINWFYLLLADNFWWLAWLFTAVIIVFMNLFYSKLIVPIFNKLKPLEEGDLRHKIEVYAEKEDFNLDKINVIDGSKRSSKANAYFSGFGSQKQVTLYDTLIEKLTPDEVVAVLAHEVGHYKKKHIIFNLMMALITTGLTFYILSFFIISPIISQALGVEEPNFHIGLIAFSFIYAPVNTILGILRNIISRKFEYQADNFAKETFSGTHLMNALKKLSRDSLSNLTPHSLNVFLNYSHPSLLQRFRNLRQNV</sequence>
<dbReference type="Gene3D" id="3.30.2010.10">
    <property type="entry name" value="Metalloproteases ('zincins'), catalytic domain"/>
    <property type="match status" value="1"/>
</dbReference>
<dbReference type="Pfam" id="PF16491">
    <property type="entry name" value="Peptidase_M48_N"/>
    <property type="match status" value="1"/>
</dbReference>
<feature type="transmembrane region" description="Helical" evidence="14">
    <location>
        <begin position="325"/>
        <end position="345"/>
    </location>
</feature>
<evidence type="ECO:0000256" key="11">
    <source>
        <dbReference type="PIRSR" id="PIRSR627057-1"/>
    </source>
</evidence>
<keyword evidence="10 14" id="KW-0472">Membrane</keyword>
<dbReference type="GO" id="GO:0071586">
    <property type="term" value="P:CAAX-box protein processing"/>
    <property type="evidence" value="ECO:0007669"/>
    <property type="project" value="InterPro"/>
</dbReference>
<evidence type="ECO:0000256" key="7">
    <source>
        <dbReference type="ARBA" id="ARBA00022833"/>
    </source>
</evidence>
<evidence type="ECO:0000256" key="8">
    <source>
        <dbReference type="ARBA" id="ARBA00022989"/>
    </source>
</evidence>
<feature type="transmembrane region" description="Helical" evidence="14">
    <location>
        <begin position="60"/>
        <end position="80"/>
    </location>
</feature>
<protein>
    <submittedName>
        <fullName evidence="17">STE24 endopeptidase</fullName>
    </submittedName>
</protein>
<evidence type="ECO:0000256" key="6">
    <source>
        <dbReference type="ARBA" id="ARBA00022824"/>
    </source>
</evidence>
<feature type="transmembrane region" description="Helical" evidence="14">
    <location>
        <begin position="286"/>
        <end position="313"/>
    </location>
</feature>
<dbReference type="PANTHER" id="PTHR10120">
    <property type="entry name" value="CAAX PRENYL PROTEASE 1"/>
    <property type="match status" value="1"/>
</dbReference>
<keyword evidence="4 12" id="KW-0479">Metal-binding</keyword>
<evidence type="ECO:0000256" key="2">
    <source>
        <dbReference type="ARBA" id="ARBA00022670"/>
    </source>
</evidence>
<feature type="binding site" evidence="12">
    <location>
        <position position="354"/>
    </location>
    <ligand>
        <name>Zn(2+)</name>
        <dbReference type="ChEBI" id="CHEBI:29105"/>
        <note>catalytic</note>
    </ligand>
</feature>
<feature type="transmembrane region" description="Helical" evidence="14">
    <location>
        <begin position="6"/>
        <end position="24"/>
    </location>
</feature>
<feature type="domain" description="Peptidase M48" evidence="15">
    <location>
        <begin position="206"/>
        <end position="410"/>
    </location>
</feature>
<gene>
    <name evidence="17" type="ORF">SAMN05421540_103118</name>
</gene>
<dbReference type="InterPro" id="IPR001915">
    <property type="entry name" value="Peptidase_M48"/>
</dbReference>
<dbReference type="InterPro" id="IPR032456">
    <property type="entry name" value="Peptidase_M48_N"/>
</dbReference>
<name>A0A1H3YE58_9FLAO</name>
<evidence type="ECO:0000256" key="13">
    <source>
        <dbReference type="RuleBase" id="RU003983"/>
    </source>
</evidence>
<evidence type="ECO:0000256" key="12">
    <source>
        <dbReference type="PIRSR" id="PIRSR627057-2"/>
    </source>
</evidence>
<keyword evidence="8 14" id="KW-1133">Transmembrane helix</keyword>
<dbReference type="InterPro" id="IPR027057">
    <property type="entry name" value="CAXX_Prtase_1"/>
</dbReference>
<accession>A0A1H3YE58</accession>
<feature type="transmembrane region" description="Helical" evidence="14">
    <location>
        <begin position="148"/>
        <end position="168"/>
    </location>
</feature>
<keyword evidence="9 13" id="KW-0482">Metalloprotease</keyword>
<evidence type="ECO:0000256" key="10">
    <source>
        <dbReference type="ARBA" id="ARBA00023136"/>
    </source>
</evidence>
<dbReference type="GO" id="GO:0046872">
    <property type="term" value="F:metal ion binding"/>
    <property type="evidence" value="ECO:0007669"/>
    <property type="project" value="UniProtKB-KW"/>
</dbReference>
<evidence type="ECO:0000313" key="18">
    <source>
        <dbReference type="Proteomes" id="UP000198820"/>
    </source>
</evidence>
<organism evidence="17 18">
    <name type="scientific">Psychroflexus halocasei</name>
    <dbReference type="NCBI Taxonomy" id="908615"/>
    <lineage>
        <taxon>Bacteria</taxon>
        <taxon>Pseudomonadati</taxon>
        <taxon>Bacteroidota</taxon>
        <taxon>Flavobacteriia</taxon>
        <taxon>Flavobacteriales</taxon>
        <taxon>Flavobacteriaceae</taxon>
        <taxon>Psychroflexus</taxon>
    </lineage>
</organism>
<dbReference type="CDD" id="cd07343">
    <property type="entry name" value="M48A_Zmpste24p_like"/>
    <property type="match status" value="1"/>
</dbReference>
<dbReference type="EMBL" id="FNQF01000003">
    <property type="protein sequence ID" value="SEA09855.1"/>
    <property type="molecule type" value="Genomic_DNA"/>
</dbReference>
<dbReference type="AlphaFoldDB" id="A0A1H3YE58"/>
<comment type="subcellular location">
    <subcellularLocation>
        <location evidence="1">Endoplasmic reticulum membrane</location>
        <topology evidence="1">Multi-pass membrane protein</topology>
    </subcellularLocation>
</comment>
<feature type="transmembrane region" description="Helical" evidence="14">
    <location>
        <begin position="174"/>
        <end position="193"/>
    </location>
</feature>
<dbReference type="Proteomes" id="UP000198820">
    <property type="component" value="Unassembled WGS sequence"/>
</dbReference>
<proteinExistence type="inferred from homology"/>
<evidence type="ECO:0000313" key="17">
    <source>
        <dbReference type="EMBL" id="SEA09855.1"/>
    </source>
</evidence>
<evidence type="ECO:0000256" key="4">
    <source>
        <dbReference type="ARBA" id="ARBA00022723"/>
    </source>
</evidence>
<evidence type="ECO:0000259" key="15">
    <source>
        <dbReference type="Pfam" id="PF01435"/>
    </source>
</evidence>
<keyword evidence="3 14" id="KW-0812">Transmembrane</keyword>
<feature type="domain" description="CAAX prenyl protease 1 N-terminal" evidence="16">
    <location>
        <begin position="28"/>
        <end position="203"/>
    </location>
</feature>
<evidence type="ECO:0000256" key="5">
    <source>
        <dbReference type="ARBA" id="ARBA00022801"/>
    </source>
</evidence>
<dbReference type="STRING" id="908615.SAMN05421540_103118"/>
<comment type="similarity">
    <text evidence="13">Belongs to the peptidase M48 family.</text>
</comment>
<dbReference type="Pfam" id="PF01435">
    <property type="entry name" value="Peptidase_M48"/>
    <property type="match status" value="1"/>
</dbReference>
<keyword evidence="6" id="KW-0256">Endoplasmic reticulum</keyword>
<feature type="binding site" evidence="12">
    <location>
        <position position="280"/>
    </location>
    <ligand>
        <name>Zn(2+)</name>
        <dbReference type="ChEBI" id="CHEBI:29105"/>
        <note>catalytic</note>
    </ligand>
</feature>
<keyword evidence="18" id="KW-1185">Reference proteome</keyword>
<keyword evidence="5 13" id="KW-0378">Hydrolase</keyword>